<proteinExistence type="predicted"/>
<dbReference type="EMBL" id="CP016268">
    <property type="protein sequence ID" value="ANO50345.1"/>
    <property type="molecule type" value="Genomic_DNA"/>
</dbReference>
<dbReference type="Proteomes" id="UP000092695">
    <property type="component" value="Chromosome"/>
</dbReference>
<feature type="domain" description="Serine aminopeptidase S33" evidence="1">
    <location>
        <begin position="52"/>
        <end position="140"/>
    </location>
</feature>
<reference evidence="2 3" key="1">
    <citation type="submission" date="2016-06" db="EMBL/GenBank/DDBJ databases">
        <title>Complete genome sequence of a deep-branching marine Gamma Proteobacterium Woeseia oceani type strain XK5.</title>
        <authorList>
            <person name="Mu D."/>
            <person name="Du Z."/>
        </authorList>
    </citation>
    <scope>NUCLEOTIDE SEQUENCE [LARGE SCALE GENOMIC DNA]</scope>
    <source>
        <strain evidence="2 3">XK5</strain>
    </source>
</reference>
<name>A0A193LCT4_9GAMM</name>
<dbReference type="OrthoDB" id="9800435at2"/>
<evidence type="ECO:0000313" key="2">
    <source>
        <dbReference type="EMBL" id="ANO50345.1"/>
    </source>
</evidence>
<dbReference type="InterPro" id="IPR022742">
    <property type="entry name" value="Hydrolase_4"/>
</dbReference>
<dbReference type="AlphaFoldDB" id="A0A193LCT4"/>
<sequence>MPSPPQSERLILDGPAGRLEAILETPTDVPVAGSALVCHPHPQQGGTMQNKVAHTLAKAFVRCGYRALRFNFRGVGDSEGSYDEARGELDDALAAFSYLQQQWPKDPLWISGFSFGAAIAINAATKVQPNGLVSIAPAVYRFANNLDIQPECPWLIVHGDQDELIPVEETLEWVNRMEPGPVLNVFADTGHFFHGKLLELREAVVTFVTDTAAA</sequence>
<protein>
    <recommendedName>
        <fullName evidence="1">Serine aminopeptidase S33 domain-containing protein</fullName>
    </recommendedName>
</protein>
<dbReference type="PANTHER" id="PTHR42103:SF2">
    <property type="entry name" value="AB HYDROLASE-1 DOMAIN-CONTAINING PROTEIN"/>
    <property type="match status" value="1"/>
</dbReference>
<gene>
    <name evidence="2" type="ORF">BA177_03160</name>
</gene>
<dbReference type="KEGG" id="woc:BA177_03160"/>
<organism evidence="2 3">
    <name type="scientific">Woeseia oceani</name>
    <dbReference type="NCBI Taxonomy" id="1548547"/>
    <lineage>
        <taxon>Bacteria</taxon>
        <taxon>Pseudomonadati</taxon>
        <taxon>Pseudomonadota</taxon>
        <taxon>Gammaproteobacteria</taxon>
        <taxon>Woeseiales</taxon>
        <taxon>Woeseiaceae</taxon>
        <taxon>Woeseia</taxon>
    </lineage>
</organism>
<dbReference type="InterPro" id="IPR029058">
    <property type="entry name" value="AB_hydrolase_fold"/>
</dbReference>
<accession>A0A193LCT4</accession>
<dbReference type="STRING" id="1548547.BA177_03160"/>
<dbReference type="Gene3D" id="3.40.50.1820">
    <property type="entry name" value="alpha/beta hydrolase"/>
    <property type="match status" value="1"/>
</dbReference>
<keyword evidence="3" id="KW-1185">Reference proteome</keyword>
<evidence type="ECO:0000259" key="1">
    <source>
        <dbReference type="Pfam" id="PF12146"/>
    </source>
</evidence>
<dbReference type="Pfam" id="PF12146">
    <property type="entry name" value="Hydrolase_4"/>
    <property type="match status" value="1"/>
</dbReference>
<dbReference type="RefSeq" id="WP_068612734.1">
    <property type="nucleotide sequence ID" value="NZ_CP016268.1"/>
</dbReference>
<dbReference type="SUPFAM" id="SSF53474">
    <property type="entry name" value="alpha/beta-Hydrolases"/>
    <property type="match status" value="1"/>
</dbReference>
<dbReference type="PANTHER" id="PTHR42103">
    <property type="entry name" value="ALPHA/BETA-HYDROLASES SUPERFAMILY PROTEIN"/>
    <property type="match status" value="1"/>
</dbReference>
<evidence type="ECO:0000313" key="3">
    <source>
        <dbReference type="Proteomes" id="UP000092695"/>
    </source>
</evidence>